<keyword evidence="2" id="KW-1185">Reference proteome</keyword>
<sequence>MVPTATCDILIGEDGIKSVVRKTMLQEAAVKGRGSERETLKVANPSPTFPTHNIVYHFHLQISPS</sequence>
<dbReference type="EMBL" id="WTXG01000028">
    <property type="protein sequence ID" value="KAI0298472.1"/>
    <property type="molecule type" value="Genomic_DNA"/>
</dbReference>
<proteinExistence type="predicted"/>
<organism evidence="1 2">
    <name type="scientific">Multifurca ochricompacta</name>
    <dbReference type="NCBI Taxonomy" id="376703"/>
    <lineage>
        <taxon>Eukaryota</taxon>
        <taxon>Fungi</taxon>
        <taxon>Dikarya</taxon>
        <taxon>Basidiomycota</taxon>
        <taxon>Agaricomycotina</taxon>
        <taxon>Agaricomycetes</taxon>
        <taxon>Russulales</taxon>
        <taxon>Russulaceae</taxon>
        <taxon>Multifurca</taxon>
    </lineage>
</organism>
<dbReference type="Proteomes" id="UP001203297">
    <property type="component" value="Unassembled WGS sequence"/>
</dbReference>
<evidence type="ECO:0000313" key="1">
    <source>
        <dbReference type="EMBL" id="KAI0298472.1"/>
    </source>
</evidence>
<comment type="caution">
    <text evidence="1">The sequence shown here is derived from an EMBL/GenBank/DDBJ whole genome shotgun (WGS) entry which is preliminary data.</text>
</comment>
<accession>A0AAD4M245</accession>
<dbReference type="Gene3D" id="3.50.50.60">
    <property type="entry name" value="FAD/NAD(P)-binding domain"/>
    <property type="match status" value="1"/>
</dbReference>
<dbReference type="AlphaFoldDB" id="A0AAD4M245"/>
<reference evidence="1" key="1">
    <citation type="journal article" date="2022" name="New Phytol.">
        <title>Evolutionary transition to the ectomycorrhizal habit in the genomes of a hyperdiverse lineage of mushroom-forming fungi.</title>
        <authorList>
            <person name="Looney B."/>
            <person name="Miyauchi S."/>
            <person name="Morin E."/>
            <person name="Drula E."/>
            <person name="Courty P.E."/>
            <person name="Kohler A."/>
            <person name="Kuo A."/>
            <person name="LaButti K."/>
            <person name="Pangilinan J."/>
            <person name="Lipzen A."/>
            <person name="Riley R."/>
            <person name="Andreopoulos W."/>
            <person name="He G."/>
            <person name="Johnson J."/>
            <person name="Nolan M."/>
            <person name="Tritt A."/>
            <person name="Barry K.W."/>
            <person name="Grigoriev I.V."/>
            <person name="Nagy L.G."/>
            <person name="Hibbett D."/>
            <person name="Henrissat B."/>
            <person name="Matheny P.B."/>
            <person name="Labbe J."/>
            <person name="Martin F.M."/>
        </authorList>
    </citation>
    <scope>NUCLEOTIDE SEQUENCE</scope>
    <source>
        <strain evidence="1">BPL690</strain>
    </source>
</reference>
<name>A0AAD4M245_9AGAM</name>
<gene>
    <name evidence="1" type="ORF">B0F90DRAFT_1732763</name>
</gene>
<evidence type="ECO:0000313" key="2">
    <source>
        <dbReference type="Proteomes" id="UP001203297"/>
    </source>
</evidence>
<dbReference type="InterPro" id="IPR036188">
    <property type="entry name" value="FAD/NAD-bd_sf"/>
</dbReference>
<protein>
    <submittedName>
        <fullName evidence="1">Uncharacterized protein</fullName>
    </submittedName>
</protein>